<dbReference type="EMBL" id="HBUF01339134">
    <property type="protein sequence ID" value="CAG6699785.1"/>
    <property type="molecule type" value="Transcribed_RNA"/>
</dbReference>
<dbReference type="EMBL" id="HBUF01339137">
    <property type="protein sequence ID" value="CAG6699815.1"/>
    <property type="molecule type" value="Transcribed_RNA"/>
</dbReference>
<reference evidence="1" key="1">
    <citation type="submission" date="2021-05" db="EMBL/GenBank/DDBJ databases">
        <authorList>
            <person name="Alioto T."/>
            <person name="Alioto T."/>
            <person name="Gomez Garrido J."/>
        </authorList>
    </citation>
    <scope>NUCLEOTIDE SEQUENCE</scope>
</reference>
<evidence type="ECO:0000313" key="1">
    <source>
        <dbReference type="EMBL" id="CAG6699805.1"/>
    </source>
</evidence>
<proteinExistence type="predicted"/>
<protein>
    <submittedName>
        <fullName evidence="1">Uncharacterized protein</fullName>
    </submittedName>
</protein>
<name>A0A8D8U3C3_9HEMI</name>
<accession>A0A8D8U3C3</accession>
<organism evidence="1">
    <name type="scientific">Cacopsylla melanoneura</name>
    <dbReference type="NCBI Taxonomy" id="428564"/>
    <lineage>
        <taxon>Eukaryota</taxon>
        <taxon>Metazoa</taxon>
        <taxon>Ecdysozoa</taxon>
        <taxon>Arthropoda</taxon>
        <taxon>Hexapoda</taxon>
        <taxon>Insecta</taxon>
        <taxon>Pterygota</taxon>
        <taxon>Neoptera</taxon>
        <taxon>Paraneoptera</taxon>
        <taxon>Hemiptera</taxon>
        <taxon>Sternorrhyncha</taxon>
        <taxon>Psylloidea</taxon>
        <taxon>Psyllidae</taxon>
        <taxon>Psyllinae</taxon>
        <taxon>Cacopsylla</taxon>
    </lineage>
</organism>
<sequence length="170" mass="20112">MTNQRHPVKCMILWHFEQKVQKEKKKILKKKIHFMIFESPKFRKSKLPPMHPKLKSSVRNHPLTAGKARWSLDQDHRVGEDLLSLLMMAKVDDPVLSLVMRNIESYALAKLLTKKGGEDLAQTCVDRVWQNWQNRSRNLQHLSSQLVLQDLQPLWTFKKVIRLWKIKPDT</sequence>
<dbReference type="AlphaFoldDB" id="A0A8D8U3C3"/>
<dbReference type="EMBL" id="HBUF01339136">
    <property type="protein sequence ID" value="CAG6699805.1"/>
    <property type="molecule type" value="Transcribed_RNA"/>
</dbReference>
<dbReference type="EMBL" id="HBUF01339131">
    <property type="protein sequence ID" value="CAG6699758.1"/>
    <property type="molecule type" value="Transcribed_RNA"/>
</dbReference>